<evidence type="ECO:0000256" key="2">
    <source>
        <dbReference type="SAM" id="Phobius"/>
    </source>
</evidence>
<feature type="transmembrane region" description="Helical" evidence="2">
    <location>
        <begin position="190"/>
        <end position="210"/>
    </location>
</feature>
<sequence length="435" mass="50766">MEKHLIPFLWDLLRIFFDGSACLLGYQILEGFSFSKNITKWLLVTGGMIAIYFLFLDTLPPIYKEPLCILLFSLIHLLVEPPNRKRALAIYPFIYLATSAISVTLLMFEGILINGKIIHLIYSDFYSFLLVNICTLAILLSILYYRKKFNNNPIELTIRQYIIFYTTVFATLAILSAWQYVAIHFDNSRTFVVIGSCTSIACLLLLYLVVYQAFLNTNRHLLEEKQRLQDKFYQMQQEYLKNKIKQDTQLRKFRHDYQAHMIILNTLIEKQDYTALKDYLKKMNEYSLLENQKKYTGNLIIDSLLKNLLDQAKSKGIEVTINGHLPLELETDSYDLGVVFYNLFKNALESAEKMPVNQRWIEITVSEFTKCRPYLSIVNPVNHPIKIENNTIVTSKHDTFNHGLGLRNVKDIAKKYDNQFNLFYKQGTVIAEIFL</sequence>
<feature type="transmembrane region" description="Helical" evidence="2">
    <location>
        <begin position="6"/>
        <end position="26"/>
    </location>
</feature>
<dbReference type="EMBL" id="NIBL01000002">
    <property type="protein sequence ID" value="OUZ18154.1"/>
    <property type="molecule type" value="Genomic_DNA"/>
</dbReference>
<reference evidence="4" key="3">
    <citation type="journal article" date="2018" name="BMC Genomics">
        <title>Whole genome sequencing and function prediction of 133 gut anaerobes isolated from chicken caecum in pure cultures.</title>
        <authorList>
            <person name="Medvecky M."/>
            <person name="Cejkova D."/>
            <person name="Polansky O."/>
            <person name="Karasova D."/>
            <person name="Kubasova T."/>
            <person name="Cizek A."/>
            <person name="Rychlik I."/>
        </authorList>
    </citation>
    <scope>NUCLEOTIDE SEQUENCE</scope>
    <source>
        <strain evidence="4">An144</strain>
    </source>
</reference>
<keyword evidence="2" id="KW-1133">Transmembrane helix</keyword>
<dbReference type="EMBL" id="NFLC01000007">
    <property type="protein sequence ID" value="OUQ10794.1"/>
    <property type="molecule type" value="Genomic_DNA"/>
</dbReference>
<keyword evidence="2" id="KW-0472">Membrane</keyword>
<dbReference type="Pfam" id="PF14501">
    <property type="entry name" value="HATPase_c_5"/>
    <property type="match status" value="1"/>
</dbReference>
<accession>A0A1Y4QZP0</accession>
<comment type="caution">
    <text evidence="4">The sequence shown here is derived from an EMBL/GenBank/DDBJ whole genome shotgun (WGS) entry which is preliminary data.</text>
</comment>
<feature type="domain" description="Sensor histidine kinase NatK-like C-terminal" evidence="3">
    <location>
        <begin position="334"/>
        <end position="434"/>
    </location>
</feature>
<gene>
    <name evidence="5" type="ORF">A5869_001636</name>
    <name evidence="4" type="ORF">B5E88_05000</name>
</gene>
<dbReference type="GO" id="GO:0042802">
    <property type="term" value="F:identical protein binding"/>
    <property type="evidence" value="ECO:0007669"/>
    <property type="project" value="TreeGrafter"/>
</dbReference>
<dbReference type="Proteomes" id="UP000196503">
    <property type="component" value="Unassembled WGS sequence"/>
</dbReference>
<evidence type="ECO:0000313" key="6">
    <source>
        <dbReference type="Proteomes" id="UP000196074"/>
    </source>
</evidence>
<keyword evidence="2" id="KW-0812">Transmembrane</keyword>
<dbReference type="PANTHER" id="PTHR40448:SF1">
    <property type="entry name" value="TWO-COMPONENT SENSOR HISTIDINE KINASE"/>
    <property type="match status" value="1"/>
</dbReference>
<feature type="transmembrane region" description="Helical" evidence="2">
    <location>
        <begin position="38"/>
        <end position="56"/>
    </location>
</feature>
<dbReference type="SUPFAM" id="SSF55874">
    <property type="entry name" value="ATPase domain of HSP90 chaperone/DNA topoisomerase II/histidine kinase"/>
    <property type="match status" value="1"/>
</dbReference>
<dbReference type="InterPro" id="IPR036890">
    <property type="entry name" value="HATPase_C_sf"/>
</dbReference>
<proteinExistence type="predicted"/>
<reference evidence="5 7" key="2">
    <citation type="submission" date="2017-05" db="EMBL/GenBank/DDBJ databases">
        <title>The Genome Sequence of Enterococcus faecium 2D5_DIV0622.</title>
        <authorList>
            <consortium name="The Broad Institute Genomics Platform"/>
            <consortium name="The Broad Institute Genomic Center for Infectious Diseases"/>
            <person name="Earl A."/>
            <person name="Manson A."/>
            <person name="Schwartman J."/>
            <person name="Gilmore M."/>
            <person name="Abouelleil A."/>
            <person name="Cao P."/>
            <person name="Chapman S."/>
            <person name="Cusick C."/>
            <person name="Shea T."/>
            <person name="Young S."/>
            <person name="Neafsey D."/>
            <person name="Nusbaum C."/>
            <person name="Birren B."/>
        </authorList>
    </citation>
    <scope>NUCLEOTIDE SEQUENCE [LARGE SCALE GENOMIC DNA]</scope>
    <source>
        <strain evidence="5 7">2D5_DIV0622</strain>
    </source>
</reference>
<protein>
    <submittedName>
        <fullName evidence="4">GHKL domain-containing protein</fullName>
    </submittedName>
</protein>
<dbReference type="AlphaFoldDB" id="A0A1Y4QZP0"/>
<dbReference type="Gene3D" id="3.30.565.10">
    <property type="entry name" value="Histidine kinase-like ATPase, C-terminal domain"/>
    <property type="match status" value="1"/>
</dbReference>
<dbReference type="RefSeq" id="WP_047242643.1">
    <property type="nucleotide sequence ID" value="NZ_CP010059.1"/>
</dbReference>
<evidence type="ECO:0000313" key="4">
    <source>
        <dbReference type="EMBL" id="OUQ10794.1"/>
    </source>
</evidence>
<keyword evidence="1" id="KW-0175">Coiled coil</keyword>
<evidence type="ECO:0000259" key="3">
    <source>
        <dbReference type="Pfam" id="PF14501"/>
    </source>
</evidence>
<organism evidence="4 6">
    <name type="scientific">Enterococcus cecorum</name>
    <dbReference type="NCBI Taxonomy" id="44008"/>
    <lineage>
        <taxon>Bacteria</taxon>
        <taxon>Bacillati</taxon>
        <taxon>Bacillota</taxon>
        <taxon>Bacilli</taxon>
        <taxon>Lactobacillales</taxon>
        <taxon>Enterococcaceae</taxon>
        <taxon>Enterococcus</taxon>
    </lineage>
</organism>
<dbReference type="InterPro" id="IPR032834">
    <property type="entry name" value="NatK-like_C"/>
</dbReference>
<dbReference type="Proteomes" id="UP000196074">
    <property type="component" value="Unassembled WGS sequence"/>
</dbReference>
<evidence type="ECO:0000313" key="7">
    <source>
        <dbReference type="Proteomes" id="UP000196503"/>
    </source>
</evidence>
<dbReference type="PANTHER" id="PTHR40448">
    <property type="entry name" value="TWO-COMPONENT SENSOR HISTIDINE KINASE"/>
    <property type="match status" value="1"/>
</dbReference>
<feature type="transmembrane region" description="Helical" evidence="2">
    <location>
        <begin position="125"/>
        <end position="146"/>
    </location>
</feature>
<evidence type="ECO:0000256" key="1">
    <source>
        <dbReference type="SAM" id="Coils"/>
    </source>
</evidence>
<feature type="transmembrane region" description="Helical" evidence="2">
    <location>
        <begin position="158"/>
        <end position="178"/>
    </location>
</feature>
<feature type="coiled-coil region" evidence="1">
    <location>
        <begin position="211"/>
        <end position="238"/>
    </location>
</feature>
<evidence type="ECO:0000313" key="5">
    <source>
        <dbReference type="EMBL" id="OUZ18154.1"/>
    </source>
</evidence>
<name>A0A1Y4QZP0_9ENTE</name>
<reference evidence="6" key="1">
    <citation type="submission" date="2017-04" db="EMBL/GenBank/DDBJ databases">
        <title>Function of individual gut microbiota members based on whole genome sequencing of pure cultures obtained from chicken caecum.</title>
        <authorList>
            <person name="Medvecky M."/>
            <person name="Cejkova D."/>
            <person name="Polansky O."/>
            <person name="Karasova D."/>
            <person name="Kubasova T."/>
            <person name="Cizek A."/>
            <person name="Rychlik I."/>
        </authorList>
    </citation>
    <scope>NUCLEOTIDE SEQUENCE [LARGE SCALE GENOMIC DNA]</scope>
    <source>
        <strain evidence="6">An144</strain>
    </source>
</reference>
<feature type="transmembrane region" description="Helical" evidence="2">
    <location>
        <begin position="91"/>
        <end position="113"/>
    </location>
</feature>